<comment type="subcellular location">
    <subcellularLocation>
        <location evidence="1">Nucleus</location>
    </subcellularLocation>
</comment>
<dbReference type="PANTHER" id="PTHR31344:SF0">
    <property type="entry name" value="NUCLEAR PORE COMPLEX PROTEIN NUP205"/>
    <property type="match status" value="1"/>
</dbReference>
<evidence type="ECO:0000256" key="2">
    <source>
        <dbReference type="ARBA" id="ARBA00005892"/>
    </source>
</evidence>
<evidence type="ECO:0000256" key="5">
    <source>
        <dbReference type="SAM" id="MobiDB-lite"/>
    </source>
</evidence>
<sequence>MSESLSLADAPELRFRRLHQDLLAFAGQSTTDDDAPQFMARLAAAAPELLQPLARAPPSAAERAALQANTAAVGGKHVDVSPLIQQEICRLSDEFRASEKLCFAFWLLASDPQQREWVERADQLPPATIADSVQSAARYFLTSETEYKLHLLKELLRLRLEDRLDKPRAQFLVAFTNKLLAEGLLSNLAAAFGAELVQLAQVPRMEQSVSYWHTLVADCLVFIVSSTPTLADEVQKLAELLKTLCGRLKTVVAKVSPHIVNLSSFAQLFEGGSLAGTSPEGAVRQVSCMLQTITAVQVALFAVLLQKSRKIDRETGDMEVGIALCRREHATVVKELHRIFFEEEWEQKNFQSVAMLAWAGFLAGNNNGNSSNSNVTFAEADAASNVVKKAIEERVFHTLVEVQLKYLPDRKRDLRLYNIYERNFELLFRTYSSKMMIDVPTVADKAALAAMQSESDGEVVAWTGDCLENIIDFATALCARNAAFCCSFWRATNEEFEFHGSNSSSTGSNAGDDLRQPESDSNSVDGGSCHDFLISCREAAFKNPGCIAAYLRLVAAAASGPECAQLAFRHIKQNPQQLSWDQFFAVMAKYQRLLTDAEKPAGYSPLMPGGVAQGVGIDGSTFNNVNSAANPGPRFIRPKELEALETIQKLIQEVISDPQLALIFFHNHDWSPIPTFVAFLQCRIPSSLKGAIMKTLAVFARVPDVAPFVWRQVDALQILRTTGDTSVYGNQDISYELEHYESLSRTYPATRGFVTLLYELFENPHAWKSFEGDGRVAAIQFYFEFLLEHVFLKFDLRKYEREEEKWALVNGTLAIFKKILRNADTSTTEGSLSYQLLARFLSSNPLLTKVLSILSGDGGVENLESTSTDMHLEHSFFYCLDIVKRETEAKHGSLNFVIDVSKKPSDTYLTKTTAVAALRERCVQHALEIVVLVLEKDIPFVNIDLNRQLSHRLQVEMMHTILCRHRSDFVNIVKYIKYSKSTHIPHLSAVILRMISARMSGADLVDLLIDSGASADIMIGYMNRLLNVYDDDENEQGVTSIEQENESDSEQHSVRRRQDNRTISSPYELFAQDTSPPSIRAAILDLLLENLNKPAPNLAHLLLGNVSQHGDGKASAAPTSYMKTGLAAVITLVSNADFGLETPELAERCYHVLHCLITQEFSSPNTVAALESVPNDYFASQIQLFSRVYHVTKRKTAAATIAELNMRGWFFKTLAVYLHVGLHKEPPHMKQINKLMGHLLSISAGSRNDHRAMARQEQMLLLQLLDECSFHIAPPPVPTNQQVVALAEQVTAAVEQGSYYKWLKIDIERFCQALQTLDLTANEDGMGDYYSSSTKRFRVNGDGASSTSSQNSAEAAAERFIQWAVQWNIYSERIAAESHALNSLRELMEVIVLDYLALPREQEGLETPAMWQGLDSVASTEVRLELMSGIVSAVLSKLTEKTSASAQLFEIVSRIALMLFSQLRYTDDGSHPLALPESRHRQNLGFLELLFRSIYSSAAATGNPSAARNSRTLLYSCIVHVLHVLPSRSSQESTFGMTSSALSQEQRVRHLLTNQVVDLICRDASDGEDTLSMALAVSALESLVAFEDNSSLVSVFRERGYLLHFIDIFKKLSEMDAEVFERSNGNSSMVKSSVLPQGMDATTIGTMYECFLSLFARVAETQDGAVALLEGGLIRVLSEARNLPTHRPQYFNQSQQNSVPSAVASVSAFQRVEAVYYRKWLPVARLLSACCSSLPKNRALTSQVLYFINKNRKLFTSALKLSAGGQHSQPISVNLLREVSYVTFAFRYVTQFPDLCEETLASAKWEKISQLILQVFLYYSAELVLPNDDADGMSDSNGASWWNNNVAGSIEDQRNAAIQRFSCVDCEERILEQCDAAAMKSSGSASLLHMSLLDEEKLYASRMILCNAVAFCANRMMLAVGDSSSGRAAPLLSITSKAQLQNKNQFPSMSSVDPRAFAAATDPLWTLAPSINEFTARFDSAVFALDTSKLLVNVLTAMKNDAASARSISVASASSSQQRSLRRREHQCDYTPLESVLEYHADSVAFIVENMLVVLMLHFAHYMGHPETASNQGAVQHTLGKVLAIVSDIEVRPRDMHLMESFFLMFSYCHSCRTTHSSTLSLEDYASWPLQLVNQQDLRSLIQNQ</sequence>
<feature type="region of interest" description="Disordered" evidence="5">
    <location>
        <begin position="499"/>
        <end position="524"/>
    </location>
</feature>
<keyword evidence="4" id="KW-0539">Nucleus</keyword>
<evidence type="ECO:0000313" key="6">
    <source>
        <dbReference type="EMBL" id="GMF29199.1"/>
    </source>
</evidence>
<dbReference type="OrthoDB" id="2019644at2759"/>
<dbReference type="Pfam" id="PF11894">
    <property type="entry name" value="Nup192"/>
    <property type="match status" value="1"/>
</dbReference>
<reference evidence="6" key="1">
    <citation type="submission" date="2023-04" db="EMBL/GenBank/DDBJ databases">
        <title>Phytophthora lilii NBRC 32176.</title>
        <authorList>
            <person name="Ichikawa N."/>
            <person name="Sato H."/>
            <person name="Tonouchi N."/>
        </authorList>
    </citation>
    <scope>NUCLEOTIDE SEQUENCE</scope>
    <source>
        <strain evidence="6">NBRC 32176</strain>
    </source>
</reference>
<evidence type="ECO:0000256" key="1">
    <source>
        <dbReference type="ARBA" id="ARBA00004123"/>
    </source>
</evidence>
<evidence type="ECO:0000256" key="3">
    <source>
        <dbReference type="ARBA" id="ARBA00022448"/>
    </source>
</evidence>
<evidence type="ECO:0000313" key="7">
    <source>
        <dbReference type="Proteomes" id="UP001165083"/>
    </source>
</evidence>
<accession>A0A9W6X3X9</accession>
<comment type="caution">
    <text evidence="6">The sequence shown here is derived from an EMBL/GenBank/DDBJ whole genome shotgun (WGS) entry which is preliminary data.</text>
</comment>
<evidence type="ECO:0000256" key="4">
    <source>
        <dbReference type="ARBA" id="ARBA00023242"/>
    </source>
</evidence>
<name>A0A9W6X3X9_9STRA</name>
<keyword evidence="7" id="KW-1185">Reference proteome</keyword>
<keyword evidence="3" id="KW-0813">Transport</keyword>
<dbReference type="Proteomes" id="UP001165083">
    <property type="component" value="Unassembled WGS sequence"/>
</dbReference>
<dbReference type="EMBL" id="BSXW01000761">
    <property type="protein sequence ID" value="GMF29199.1"/>
    <property type="molecule type" value="Genomic_DNA"/>
</dbReference>
<gene>
    <name evidence="6" type="ORF">Plil01_001236600</name>
</gene>
<feature type="region of interest" description="Disordered" evidence="5">
    <location>
        <begin position="1036"/>
        <end position="1059"/>
    </location>
</feature>
<feature type="compositionally biased region" description="Basic and acidic residues" evidence="5">
    <location>
        <begin position="1049"/>
        <end position="1059"/>
    </location>
</feature>
<comment type="similarity">
    <text evidence="2">Belongs to the NUP186/NUP192/NUP205 family.</text>
</comment>
<protein>
    <submittedName>
        <fullName evidence="6">Unnamed protein product</fullName>
    </submittedName>
</protein>
<dbReference type="PANTHER" id="PTHR31344">
    <property type="entry name" value="NUCLEAR PORE COMPLEX PROTEIN NUP205"/>
    <property type="match status" value="1"/>
</dbReference>
<feature type="compositionally biased region" description="Low complexity" evidence="5">
    <location>
        <begin position="500"/>
        <end position="509"/>
    </location>
</feature>
<proteinExistence type="inferred from homology"/>
<dbReference type="GO" id="GO:0005643">
    <property type="term" value="C:nuclear pore"/>
    <property type="evidence" value="ECO:0007669"/>
    <property type="project" value="InterPro"/>
</dbReference>
<organism evidence="6 7">
    <name type="scientific">Phytophthora lilii</name>
    <dbReference type="NCBI Taxonomy" id="2077276"/>
    <lineage>
        <taxon>Eukaryota</taxon>
        <taxon>Sar</taxon>
        <taxon>Stramenopiles</taxon>
        <taxon>Oomycota</taxon>
        <taxon>Peronosporomycetes</taxon>
        <taxon>Peronosporales</taxon>
        <taxon>Peronosporaceae</taxon>
        <taxon>Phytophthora</taxon>
    </lineage>
</organism>
<dbReference type="InterPro" id="IPR021827">
    <property type="entry name" value="Nup186/Nup192/Nup205"/>
</dbReference>